<dbReference type="InterPro" id="IPR019888">
    <property type="entry name" value="Tscrpt_reg_AsnC-like"/>
</dbReference>
<sequence length="167" mass="19130">MAVTKDKELELIRILEHHGRIGTDVLAKMLDENEDDVKKCMKKLEDEKVILSYATLIDWNKVTTEDHIAAMIDVKVTPQREVGFDEVAARIQRFPEVTALYLMSGTYDLSVMVEGQTMEGVARFVSRKLSTLDAVLSTTTHFRLKKYKHDGVIFNQDEKDRRMVVSP</sequence>
<dbReference type="InterPro" id="IPR050684">
    <property type="entry name" value="HTH-Siroheme_Decarb"/>
</dbReference>
<feature type="domain" description="Transcription regulator AsnC/Lrp ligand binding" evidence="1">
    <location>
        <begin position="73"/>
        <end position="145"/>
    </location>
</feature>
<dbReference type="Proteomes" id="UP000252100">
    <property type="component" value="Chromosome"/>
</dbReference>
<dbReference type="EMBL" id="CP031092">
    <property type="protein sequence ID" value="AXF56117.1"/>
    <property type="molecule type" value="Genomic_DNA"/>
</dbReference>
<dbReference type="PANTHER" id="PTHR43413">
    <property type="entry name" value="TRANSCRIPTIONAL REGULATOR, ASNC FAMILY"/>
    <property type="match status" value="1"/>
</dbReference>
<dbReference type="InterPro" id="IPR036390">
    <property type="entry name" value="WH_DNA-bd_sf"/>
</dbReference>
<name>A0A345BYT6_9BACI</name>
<dbReference type="KEGG" id="rue:DT065_08830"/>
<protein>
    <submittedName>
        <fullName evidence="2">Lrp/AsnC family transcriptional regulator</fullName>
    </submittedName>
</protein>
<evidence type="ECO:0000259" key="1">
    <source>
        <dbReference type="Pfam" id="PF01037"/>
    </source>
</evidence>
<dbReference type="SMART" id="SM00344">
    <property type="entry name" value="HTH_ASNC"/>
    <property type="match status" value="1"/>
</dbReference>
<dbReference type="SUPFAM" id="SSF46785">
    <property type="entry name" value="Winged helix' DNA-binding domain"/>
    <property type="match status" value="1"/>
</dbReference>
<dbReference type="PANTHER" id="PTHR43413:SF7">
    <property type="entry name" value="HTH-TYPE TRANSCRIPTIONAL REGULATOR PTR2"/>
    <property type="match status" value="1"/>
</dbReference>
<dbReference type="SUPFAM" id="SSF54909">
    <property type="entry name" value="Dimeric alpha+beta barrel"/>
    <property type="match status" value="1"/>
</dbReference>
<dbReference type="AlphaFoldDB" id="A0A345BYT6"/>
<gene>
    <name evidence="2" type="ORF">DT065_08830</name>
</gene>
<organism evidence="2 3">
    <name type="scientific">Salicibibacter kimchii</name>
    <dbReference type="NCBI Taxonomy" id="2099786"/>
    <lineage>
        <taxon>Bacteria</taxon>
        <taxon>Bacillati</taxon>
        <taxon>Bacillota</taxon>
        <taxon>Bacilli</taxon>
        <taxon>Bacillales</taxon>
        <taxon>Bacillaceae</taxon>
        <taxon>Salicibibacter</taxon>
    </lineage>
</organism>
<dbReference type="Pfam" id="PF01037">
    <property type="entry name" value="AsnC_trans_reg"/>
    <property type="match status" value="1"/>
</dbReference>
<dbReference type="Gene3D" id="1.10.10.10">
    <property type="entry name" value="Winged helix-like DNA-binding domain superfamily/Winged helix DNA-binding domain"/>
    <property type="match status" value="1"/>
</dbReference>
<dbReference type="InterPro" id="IPR011008">
    <property type="entry name" value="Dimeric_a/b-barrel"/>
</dbReference>
<evidence type="ECO:0000313" key="3">
    <source>
        <dbReference type="Proteomes" id="UP000252100"/>
    </source>
</evidence>
<dbReference type="OrthoDB" id="66249at2"/>
<reference evidence="2 3" key="1">
    <citation type="journal article" date="2018" name="J. Microbiol.">
        <title>Salicibibacter kimchii gen. nov., sp. nov., a moderately halophilic and alkalitolerant bacterium in the family Bacillaceae, isolated from kimchi.</title>
        <authorList>
            <person name="Jang J.Y."/>
            <person name="Oh Y.J."/>
            <person name="Lim S.K."/>
            <person name="Park H.K."/>
            <person name="Lee C."/>
            <person name="Kim J.Y."/>
            <person name="Lee M.A."/>
            <person name="Choi H.J."/>
        </authorList>
    </citation>
    <scope>NUCLEOTIDE SEQUENCE [LARGE SCALE GENOMIC DNA]</scope>
    <source>
        <strain evidence="2 3">NKC1-1</strain>
    </source>
</reference>
<evidence type="ECO:0000313" key="2">
    <source>
        <dbReference type="EMBL" id="AXF56117.1"/>
    </source>
</evidence>
<keyword evidence="3" id="KW-1185">Reference proteome</keyword>
<proteinExistence type="predicted"/>
<dbReference type="InterPro" id="IPR019887">
    <property type="entry name" value="Tscrpt_reg_AsnC/Lrp_C"/>
</dbReference>
<dbReference type="Gene3D" id="3.30.70.920">
    <property type="match status" value="1"/>
</dbReference>
<accession>A0A345BYT6</accession>
<dbReference type="InterPro" id="IPR036388">
    <property type="entry name" value="WH-like_DNA-bd_sf"/>
</dbReference>